<gene>
    <name evidence="7" type="ORF">GCE9029_02421</name>
</gene>
<reference evidence="8" key="1">
    <citation type="submission" date="2016-02" db="EMBL/GenBank/DDBJ databases">
        <authorList>
            <person name="Rodrigo-Torres Lidia"/>
            <person name="Arahal R.David."/>
        </authorList>
    </citation>
    <scope>NUCLEOTIDE SEQUENCE [LARGE SCALE GENOMIC DNA]</scope>
    <source>
        <strain evidence="8">CECT 9029</strain>
    </source>
</reference>
<keyword evidence="4 6" id="KW-1133">Transmembrane helix</keyword>
<feature type="transmembrane region" description="Helical" evidence="6">
    <location>
        <begin position="86"/>
        <end position="107"/>
    </location>
</feature>
<feature type="transmembrane region" description="Helical" evidence="6">
    <location>
        <begin position="410"/>
        <end position="429"/>
    </location>
</feature>
<evidence type="ECO:0000256" key="2">
    <source>
        <dbReference type="ARBA" id="ARBA00022475"/>
    </source>
</evidence>
<protein>
    <submittedName>
        <fullName evidence="7">Polysaccharide biosynthesis protein</fullName>
    </submittedName>
</protein>
<evidence type="ECO:0000256" key="4">
    <source>
        <dbReference type="ARBA" id="ARBA00022989"/>
    </source>
</evidence>
<feature type="transmembrane region" description="Helical" evidence="6">
    <location>
        <begin position="46"/>
        <end position="66"/>
    </location>
</feature>
<dbReference type="PANTHER" id="PTHR30250:SF11">
    <property type="entry name" value="O-ANTIGEN TRANSPORTER-RELATED"/>
    <property type="match status" value="1"/>
</dbReference>
<dbReference type="STRING" id="1796497.GCE9029_02421"/>
<accession>A0A128F4B5</accession>
<name>A0A128F4B5_9GAMM</name>
<dbReference type="Proteomes" id="UP000071641">
    <property type="component" value="Unassembled WGS sequence"/>
</dbReference>
<evidence type="ECO:0000256" key="6">
    <source>
        <dbReference type="SAM" id="Phobius"/>
    </source>
</evidence>
<comment type="subcellular location">
    <subcellularLocation>
        <location evidence="1">Cell membrane</location>
        <topology evidence="1">Multi-pass membrane protein</topology>
    </subcellularLocation>
</comment>
<keyword evidence="3 6" id="KW-0812">Transmembrane</keyword>
<dbReference type="AlphaFoldDB" id="A0A128F4B5"/>
<keyword evidence="5 6" id="KW-0472">Membrane</keyword>
<feature type="transmembrane region" description="Helical" evidence="6">
    <location>
        <begin position="214"/>
        <end position="233"/>
    </location>
</feature>
<feature type="transmembrane region" description="Helical" evidence="6">
    <location>
        <begin position="12"/>
        <end position="34"/>
    </location>
</feature>
<keyword evidence="8" id="KW-1185">Reference proteome</keyword>
<keyword evidence="2" id="KW-1003">Cell membrane</keyword>
<organism evidence="7 8">
    <name type="scientific">Grimontia celer</name>
    <dbReference type="NCBI Taxonomy" id="1796497"/>
    <lineage>
        <taxon>Bacteria</taxon>
        <taxon>Pseudomonadati</taxon>
        <taxon>Pseudomonadota</taxon>
        <taxon>Gammaproteobacteria</taxon>
        <taxon>Vibrionales</taxon>
        <taxon>Vibrionaceae</taxon>
        <taxon>Grimontia</taxon>
    </lineage>
</organism>
<evidence type="ECO:0000313" key="7">
    <source>
        <dbReference type="EMBL" id="CZF81141.1"/>
    </source>
</evidence>
<evidence type="ECO:0000313" key="8">
    <source>
        <dbReference type="Proteomes" id="UP000071641"/>
    </source>
</evidence>
<proteinExistence type="predicted"/>
<dbReference type="InterPro" id="IPR050833">
    <property type="entry name" value="Poly_Biosynth_Transport"/>
</dbReference>
<dbReference type="OrthoDB" id="9815248at2"/>
<dbReference type="Pfam" id="PF13440">
    <property type="entry name" value="Polysacc_synt_3"/>
    <property type="match status" value="1"/>
</dbReference>
<dbReference type="PANTHER" id="PTHR30250">
    <property type="entry name" value="PST FAMILY PREDICTED COLANIC ACID TRANSPORTER"/>
    <property type="match status" value="1"/>
</dbReference>
<feature type="transmembrane region" description="Helical" evidence="6">
    <location>
        <begin position="441"/>
        <end position="461"/>
    </location>
</feature>
<feature type="transmembrane region" description="Helical" evidence="6">
    <location>
        <begin position="253"/>
        <end position="272"/>
    </location>
</feature>
<feature type="transmembrane region" description="Helical" evidence="6">
    <location>
        <begin position="322"/>
        <end position="338"/>
    </location>
</feature>
<dbReference type="EMBL" id="FIZX01000002">
    <property type="protein sequence ID" value="CZF81141.1"/>
    <property type="molecule type" value="Genomic_DNA"/>
</dbReference>
<feature type="transmembrane region" description="Helical" evidence="6">
    <location>
        <begin position="382"/>
        <end position="403"/>
    </location>
</feature>
<sequence length="475" mass="52024">MKTLSPMMKQTLLYGSSMALMKGISLLMLPFITHQLPQAEFGQLEIVSSIAALGSILVGLGLEDALYRFVGRCKSEAERLTMSARIFTLTLIVCAVVIPLSWALAAWLDSFVPGGLTTYQLRLVLLMLALEGCIAVPLGWIRMQNRAFTFFSVAVGRALFQAALTVAMLLAGRGVDGVLEAGIIAAIAQSVILFIIQIRETGLAFSMPVAKQSLIYSIPIMASGLMAFTMNGFDRWVLAEVSSLEEVAQFGVAAKFGLAVVLLLQPFGMWWMPKRFDVLYGVEGREAATRYTCFGLTAVMLISVLVAFLAPLAITWLLPDSYQLAATFTVFLIIAALFKELAELVNLGSFAGDTTYGQMAINVVSAFVAVGTLIWWGNSHGVMGVLMALTFTQGLRFVLFYAVSQHLYHLPYPLTALLMCGGFCMFWLYVSTYEWSDIARLMLVGMAMVSMVLLAQRFNLLPKFSIQAMKRQTAN</sequence>
<evidence type="ECO:0000256" key="5">
    <source>
        <dbReference type="ARBA" id="ARBA00023136"/>
    </source>
</evidence>
<evidence type="ECO:0000256" key="3">
    <source>
        <dbReference type="ARBA" id="ARBA00022692"/>
    </source>
</evidence>
<feature type="transmembrane region" description="Helical" evidence="6">
    <location>
        <begin position="293"/>
        <end position="316"/>
    </location>
</feature>
<dbReference type="RefSeq" id="WP_062663493.1">
    <property type="nucleotide sequence ID" value="NZ_FIZX01000002.1"/>
</dbReference>
<evidence type="ECO:0000256" key="1">
    <source>
        <dbReference type="ARBA" id="ARBA00004651"/>
    </source>
</evidence>
<feature type="transmembrane region" description="Helical" evidence="6">
    <location>
        <begin position="119"/>
        <end position="141"/>
    </location>
</feature>
<feature type="transmembrane region" description="Helical" evidence="6">
    <location>
        <begin position="359"/>
        <end position="376"/>
    </location>
</feature>
<feature type="transmembrane region" description="Helical" evidence="6">
    <location>
        <begin position="148"/>
        <end position="171"/>
    </location>
</feature>
<feature type="transmembrane region" description="Helical" evidence="6">
    <location>
        <begin position="177"/>
        <end position="198"/>
    </location>
</feature>
<dbReference type="GO" id="GO:0005886">
    <property type="term" value="C:plasma membrane"/>
    <property type="evidence" value="ECO:0007669"/>
    <property type="project" value="UniProtKB-SubCell"/>
</dbReference>